<organism evidence="1">
    <name type="scientific">Picea sitchensis</name>
    <name type="common">Sitka spruce</name>
    <name type="synonym">Pinus sitchensis</name>
    <dbReference type="NCBI Taxonomy" id="3332"/>
    <lineage>
        <taxon>Eukaryota</taxon>
        <taxon>Viridiplantae</taxon>
        <taxon>Streptophyta</taxon>
        <taxon>Embryophyta</taxon>
        <taxon>Tracheophyta</taxon>
        <taxon>Spermatophyta</taxon>
        <taxon>Pinopsida</taxon>
        <taxon>Pinidae</taxon>
        <taxon>Conifers I</taxon>
        <taxon>Pinales</taxon>
        <taxon>Pinaceae</taxon>
        <taxon>Picea</taxon>
    </lineage>
</organism>
<dbReference type="EMBL" id="MK697702">
    <property type="protein sequence ID" value="QHR91406.1"/>
    <property type="molecule type" value="Genomic_DNA"/>
</dbReference>
<keyword evidence="1" id="KW-0496">Mitochondrion</keyword>
<accession>A0A6B9XWI1</accession>
<geneLocation type="mitochondrion" evidence="1"/>
<gene>
    <name evidence="1" type="primary">orf05472</name>
    <name evidence="1" type="ORF">Q903MT_gene5440</name>
</gene>
<protein>
    <submittedName>
        <fullName evidence="1">Uncharacterized protein</fullName>
    </submittedName>
</protein>
<sequence>MHMYLIPPMLLSPLVPTLGIAYSLVIYYSTRTSTIYFISLKR</sequence>
<name>A0A6B9XWI1_PICSI</name>
<reference evidence="1" key="1">
    <citation type="submission" date="2019-03" db="EMBL/GenBank/DDBJ databases">
        <title>Largest Complete Mitochondrial Genome of a Gymnosperm, Sitka Spruce (Picea sitchensis), Indicates Complex Physical Structure.</title>
        <authorList>
            <person name="Jackman S.D."/>
            <person name="Coombe L."/>
            <person name="Warren R."/>
            <person name="Kirk H."/>
            <person name="Trinh E."/>
            <person name="McLeod T."/>
            <person name="Pleasance S."/>
            <person name="Pandoh P."/>
            <person name="Zhao Y."/>
            <person name="Coope R."/>
            <person name="Bousquet J."/>
            <person name="Bohlmann J.C."/>
            <person name="Jones S.J.M."/>
            <person name="Birol I."/>
        </authorList>
    </citation>
    <scope>NUCLEOTIDE SEQUENCE</scope>
    <source>
        <strain evidence="1">Q903</strain>
    </source>
</reference>
<proteinExistence type="predicted"/>
<dbReference type="AlphaFoldDB" id="A0A6B9XWI1"/>
<evidence type="ECO:0000313" key="1">
    <source>
        <dbReference type="EMBL" id="QHR91406.1"/>
    </source>
</evidence>